<sequence>MVTDKELCEFCGKEFKAVANHYPHCPVRKMTLEADAKIASGENIHEAGKTQVLEVREGLKITPDRFWAWTEGLGLQIGIIIDSFTGIQVELRNLNKTMEELRNNAGNSFTTHTEILQQLIALNVGMADLIEITQSGKITDQDRIKEIGKVDPGFKLVPAKPVPQTQDDADLQNYEELKQEEQAPTEVISYKDDDTLPEHTRQLKATILIATEKAFQLSFATGKEAWIPKSTVHSATDESNKGDGAKPQTFIIDSWVLIKNSVIADNE</sequence>
<dbReference type="EMBL" id="LAZR01000297">
    <property type="protein sequence ID" value="KKN76325.1"/>
    <property type="molecule type" value="Genomic_DNA"/>
</dbReference>
<evidence type="ECO:0000313" key="1">
    <source>
        <dbReference type="EMBL" id="KKN76325.1"/>
    </source>
</evidence>
<gene>
    <name evidence="1" type="ORF">LCGC14_0371770</name>
</gene>
<dbReference type="AlphaFoldDB" id="A0A0F9T561"/>
<organism evidence="1">
    <name type="scientific">marine sediment metagenome</name>
    <dbReference type="NCBI Taxonomy" id="412755"/>
    <lineage>
        <taxon>unclassified sequences</taxon>
        <taxon>metagenomes</taxon>
        <taxon>ecological metagenomes</taxon>
    </lineage>
</organism>
<accession>A0A0F9T561</accession>
<name>A0A0F9T561_9ZZZZ</name>
<comment type="caution">
    <text evidence="1">The sequence shown here is derived from an EMBL/GenBank/DDBJ whole genome shotgun (WGS) entry which is preliminary data.</text>
</comment>
<protein>
    <submittedName>
        <fullName evidence="1">Uncharacterized protein</fullName>
    </submittedName>
</protein>
<reference evidence="1" key="1">
    <citation type="journal article" date="2015" name="Nature">
        <title>Complex archaea that bridge the gap between prokaryotes and eukaryotes.</title>
        <authorList>
            <person name="Spang A."/>
            <person name="Saw J.H."/>
            <person name="Jorgensen S.L."/>
            <person name="Zaremba-Niedzwiedzka K."/>
            <person name="Martijn J."/>
            <person name="Lind A.E."/>
            <person name="van Eijk R."/>
            <person name="Schleper C."/>
            <person name="Guy L."/>
            <person name="Ettema T.J."/>
        </authorList>
    </citation>
    <scope>NUCLEOTIDE SEQUENCE</scope>
</reference>
<proteinExistence type="predicted"/>